<organism evidence="1 2">
    <name type="scientific">Multifurca ochricompacta</name>
    <dbReference type="NCBI Taxonomy" id="376703"/>
    <lineage>
        <taxon>Eukaryota</taxon>
        <taxon>Fungi</taxon>
        <taxon>Dikarya</taxon>
        <taxon>Basidiomycota</taxon>
        <taxon>Agaricomycotina</taxon>
        <taxon>Agaricomycetes</taxon>
        <taxon>Russulales</taxon>
        <taxon>Russulaceae</taxon>
        <taxon>Multifurca</taxon>
    </lineage>
</organism>
<protein>
    <submittedName>
        <fullName evidence="1">Uncharacterized protein</fullName>
    </submittedName>
</protein>
<accession>A0AAD4QGY4</accession>
<keyword evidence="2" id="KW-1185">Reference proteome</keyword>
<gene>
    <name evidence="1" type="ORF">B0F90DRAFT_604262</name>
</gene>
<sequence>MKQYIISNNLSRAGRRVSRYSFSIEDAHTTVAHGCLSDLLYVDEKVNRSSITNFPLAAYAPQYLVIHISFPNFQRCVRDALERLLDPHKPHFAIWIWIYDVDENWTIDDLGDPITATSESIIQRLSVRPHLHSNQRGDLRSRGIQRTANLLRNPIDRSMCKGPCQHCQKPALPRRIS</sequence>
<dbReference type="Proteomes" id="UP001203297">
    <property type="component" value="Unassembled WGS sequence"/>
</dbReference>
<dbReference type="AlphaFoldDB" id="A0AAD4QGY4"/>
<evidence type="ECO:0000313" key="1">
    <source>
        <dbReference type="EMBL" id="KAI0290410.1"/>
    </source>
</evidence>
<reference evidence="1" key="1">
    <citation type="journal article" date="2022" name="New Phytol.">
        <title>Evolutionary transition to the ectomycorrhizal habit in the genomes of a hyperdiverse lineage of mushroom-forming fungi.</title>
        <authorList>
            <person name="Looney B."/>
            <person name="Miyauchi S."/>
            <person name="Morin E."/>
            <person name="Drula E."/>
            <person name="Courty P.E."/>
            <person name="Kohler A."/>
            <person name="Kuo A."/>
            <person name="LaButti K."/>
            <person name="Pangilinan J."/>
            <person name="Lipzen A."/>
            <person name="Riley R."/>
            <person name="Andreopoulos W."/>
            <person name="He G."/>
            <person name="Johnson J."/>
            <person name="Nolan M."/>
            <person name="Tritt A."/>
            <person name="Barry K.W."/>
            <person name="Grigoriev I.V."/>
            <person name="Nagy L.G."/>
            <person name="Hibbett D."/>
            <person name="Henrissat B."/>
            <person name="Matheny P.B."/>
            <person name="Labbe J."/>
            <person name="Martin F.M."/>
        </authorList>
    </citation>
    <scope>NUCLEOTIDE SEQUENCE</scope>
    <source>
        <strain evidence="1">BPL690</strain>
    </source>
</reference>
<evidence type="ECO:0000313" key="2">
    <source>
        <dbReference type="Proteomes" id="UP001203297"/>
    </source>
</evidence>
<dbReference type="EMBL" id="WTXG01000224">
    <property type="protein sequence ID" value="KAI0290410.1"/>
    <property type="molecule type" value="Genomic_DNA"/>
</dbReference>
<comment type="caution">
    <text evidence="1">The sequence shown here is derived from an EMBL/GenBank/DDBJ whole genome shotgun (WGS) entry which is preliminary data.</text>
</comment>
<proteinExistence type="predicted"/>
<name>A0AAD4QGY4_9AGAM</name>